<dbReference type="EMBL" id="BGPR01090154">
    <property type="protein sequence ID" value="GBM18237.1"/>
    <property type="molecule type" value="Genomic_DNA"/>
</dbReference>
<evidence type="ECO:0000256" key="1">
    <source>
        <dbReference type="SAM" id="MobiDB-lite"/>
    </source>
</evidence>
<organism evidence="2 3">
    <name type="scientific">Araneus ventricosus</name>
    <name type="common">Orbweaver spider</name>
    <name type="synonym">Epeira ventricosa</name>
    <dbReference type="NCBI Taxonomy" id="182803"/>
    <lineage>
        <taxon>Eukaryota</taxon>
        <taxon>Metazoa</taxon>
        <taxon>Ecdysozoa</taxon>
        <taxon>Arthropoda</taxon>
        <taxon>Chelicerata</taxon>
        <taxon>Arachnida</taxon>
        <taxon>Araneae</taxon>
        <taxon>Araneomorphae</taxon>
        <taxon>Entelegynae</taxon>
        <taxon>Araneoidea</taxon>
        <taxon>Araneidae</taxon>
        <taxon>Araneus</taxon>
    </lineage>
</organism>
<feature type="region of interest" description="Disordered" evidence="1">
    <location>
        <begin position="1"/>
        <end position="42"/>
    </location>
</feature>
<feature type="compositionally biased region" description="Low complexity" evidence="1">
    <location>
        <begin position="62"/>
        <end position="75"/>
    </location>
</feature>
<name>A0A4Y2DPU4_ARAVE</name>
<comment type="caution">
    <text evidence="2">The sequence shown here is derived from an EMBL/GenBank/DDBJ whole genome shotgun (WGS) entry which is preliminary data.</text>
</comment>
<evidence type="ECO:0000313" key="3">
    <source>
        <dbReference type="Proteomes" id="UP000499080"/>
    </source>
</evidence>
<keyword evidence="3" id="KW-1185">Reference proteome</keyword>
<sequence>MANTVSDIEILDEVHDLDKQKEKQIAPHPSDDTSEPNFENLQLDDEISGLVVISTQRRRRSSSTSSVSSVSSCSQGLTAKIFDDKTPLEELLNSLRKIVNSTTTPQNSKTKPKPRLTVTLQQFANSILDCLEERREAFAGSRDCPQEFGPPCHKN</sequence>
<reference evidence="2 3" key="1">
    <citation type="journal article" date="2019" name="Sci. Rep.">
        <title>Orb-weaving spider Araneus ventricosus genome elucidates the spidroin gene catalogue.</title>
        <authorList>
            <person name="Kono N."/>
            <person name="Nakamura H."/>
            <person name="Ohtoshi R."/>
            <person name="Moran D.A.P."/>
            <person name="Shinohara A."/>
            <person name="Yoshida Y."/>
            <person name="Fujiwara M."/>
            <person name="Mori M."/>
            <person name="Tomita M."/>
            <person name="Arakawa K."/>
        </authorList>
    </citation>
    <scope>NUCLEOTIDE SEQUENCE [LARGE SCALE GENOMIC DNA]</scope>
</reference>
<evidence type="ECO:0000313" key="2">
    <source>
        <dbReference type="EMBL" id="GBM18237.1"/>
    </source>
</evidence>
<dbReference type="Proteomes" id="UP000499080">
    <property type="component" value="Unassembled WGS sequence"/>
</dbReference>
<feature type="compositionally biased region" description="Basic and acidic residues" evidence="1">
    <location>
        <begin position="12"/>
        <end position="31"/>
    </location>
</feature>
<protein>
    <submittedName>
        <fullName evidence="2">Uncharacterized protein</fullName>
    </submittedName>
</protein>
<gene>
    <name evidence="2" type="ORF">AVEN_232987_1</name>
</gene>
<feature type="region of interest" description="Disordered" evidence="1">
    <location>
        <begin position="55"/>
        <end position="75"/>
    </location>
</feature>
<accession>A0A4Y2DPU4</accession>
<dbReference type="AlphaFoldDB" id="A0A4Y2DPU4"/>
<proteinExistence type="predicted"/>